<keyword evidence="1" id="KW-0472">Membrane</keyword>
<dbReference type="Proteomes" id="UP000027601">
    <property type="component" value="Unassembled WGS sequence"/>
</dbReference>
<dbReference type="Gene3D" id="1.20.1300.10">
    <property type="entry name" value="Fumarate reductase/succinate dehydrogenase, transmembrane subunit"/>
    <property type="match status" value="1"/>
</dbReference>
<dbReference type="AlphaFoldDB" id="A0A069D0Z0"/>
<name>A0A069D0Z0_9BACE</name>
<dbReference type="RefSeq" id="WP_024995996.1">
    <property type="nucleotide sequence ID" value="NZ_ATZI01000001.1"/>
</dbReference>
<dbReference type="OrthoDB" id="9802842at2"/>
<dbReference type="STRING" id="1121097.GCA_000428125_00113"/>
<evidence type="ECO:0000313" key="2">
    <source>
        <dbReference type="EMBL" id="GAK35971.1"/>
    </source>
</evidence>
<keyword evidence="1" id="KW-1133">Transmembrane helix</keyword>
<feature type="transmembrane region" description="Helical" evidence="1">
    <location>
        <begin position="51"/>
        <end position="78"/>
    </location>
</feature>
<evidence type="ECO:0000256" key="1">
    <source>
        <dbReference type="SAM" id="Phobius"/>
    </source>
</evidence>
<keyword evidence="3" id="KW-1185">Reference proteome</keyword>
<dbReference type="SUPFAM" id="SSF81343">
    <property type="entry name" value="Fumarate reductase respiratory complex transmembrane subunits"/>
    <property type="match status" value="1"/>
</dbReference>
<keyword evidence="1" id="KW-0812">Transmembrane</keyword>
<reference evidence="2 3" key="1">
    <citation type="journal article" date="2015" name="Microbes Environ.">
        <title>Distribution and evolution of nitrogen fixation genes in the phylum bacteroidetes.</title>
        <authorList>
            <person name="Inoue J."/>
            <person name="Oshima K."/>
            <person name="Suda W."/>
            <person name="Sakamoto M."/>
            <person name="Iino T."/>
            <person name="Noda S."/>
            <person name="Hongoh Y."/>
            <person name="Hattori M."/>
            <person name="Ohkuma M."/>
        </authorList>
    </citation>
    <scope>NUCLEOTIDE SEQUENCE [LARGE SCALE GENOMIC DNA]</scope>
    <source>
        <strain evidence="2 3">JCM 15093</strain>
    </source>
</reference>
<dbReference type="eggNOG" id="ENOG502Z7RU">
    <property type="taxonomic scope" value="Bacteria"/>
</dbReference>
<dbReference type="GO" id="GO:0016020">
    <property type="term" value="C:membrane"/>
    <property type="evidence" value="ECO:0007669"/>
    <property type="project" value="InterPro"/>
</dbReference>
<dbReference type="NCBIfam" id="TIGR02046">
    <property type="entry name" value="sdhC_b558_fam"/>
    <property type="match status" value="1"/>
</dbReference>
<dbReference type="CDD" id="cd03498">
    <property type="entry name" value="SQR_TypeB_2_TM"/>
    <property type="match status" value="1"/>
</dbReference>
<dbReference type="EMBL" id="BAJS01000004">
    <property type="protein sequence ID" value="GAK35971.1"/>
    <property type="molecule type" value="Genomic_DNA"/>
</dbReference>
<dbReference type="InterPro" id="IPR011138">
    <property type="entry name" value="Cytochrome_b-558"/>
</dbReference>
<feature type="transmembrane region" description="Helical" evidence="1">
    <location>
        <begin position="156"/>
        <end position="177"/>
    </location>
</feature>
<sequence>MWLSNSSVGRKVVMSITGLALILFLTFHMAMNLVAIISGDAYNVVCKFLGANWYALVATMGLAALFVIHIVYAFWLTIQNRNARGSERYAVVEKPKSVEWASQNMLVLGIIVILGLALHLANFWYKMQFNEITGVLPGVDPHDGAALIKETFSSPVFVVLYLLWLGALWFHLTHGFWSSLQTMGWNNKVWFERWKLVSNIYSTIIVGGFALVVVVFFLKSLMCGAC</sequence>
<evidence type="ECO:0000313" key="3">
    <source>
        <dbReference type="Proteomes" id="UP000027601"/>
    </source>
</evidence>
<feature type="transmembrane region" description="Helical" evidence="1">
    <location>
        <begin position="105"/>
        <end position="125"/>
    </location>
</feature>
<comment type="caution">
    <text evidence="2">The sequence shown here is derived from an EMBL/GenBank/DDBJ whole genome shotgun (WGS) entry which is preliminary data.</text>
</comment>
<feature type="transmembrane region" description="Helical" evidence="1">
    <location>
        <begin position="198"/>
        <end position="218"/>
    </location>
</feature>
<gene>
    <name evidence="2" type="ORF">JCM15093_1104</name>
</gene>
<organism evidence="2 3">
    <name type="scientific">Bacteroides graminisolvens DSM 19988 = JCM 15093</name>
    <dbReference type="NCBI Taxonomy" id="1121097"/>
    <lineage>
        <taxon>Bacteria</taxon>
        <taxon>Pseudomonadati</taxon>
        <taxon>Bacteroidota</taxon>
        <taxon>Bacteroidia</taxon>
        <taxon>Bacteroidales</taxon>
        <taxon>Bacteroidaceae</taxon>
        <taxon>Bacteroides</taxon>
    </lineage>
</organism>
<proteinExistence type="predicted"/>
<protein>
    <submittedName>
        <fullName evidence="2">Succinate dehydrogenase cytochrome b subunit</fullName>
    </submittedName>
</protein>
<dbReference type="InterPro" id="IPR034804">
    <property type="entry name" value="SQR/QFR_C/D"/>
</dbReference>
<accession>A0A069D0Z0</accession>
<feature type="transmembrane region" description="Helical" evidence="1">
    <location>
        <begin position="12"/>
        <end position="31"/>
    </location>
</feature>